<keyword evidence="3" id="KW-0560">Oxidoreductase</keyword>
<evidence type="ECO:0000256" key="5">
    <source>
        <dbReference type="SAM" id="MobiDB-lite"/>
    </source>
</evidence>
<name>A0A4Y7R839_COPMI</name>
<dbReference type="STRING" id="71717.A0A4Y7R839"/>
<keyword evidence="7" id="KW-1185">Reference proteome</keyword>
<gene>
    <name evidence="6" type="ORF">FA13DRAFT_1905093</name>
</gene>
<dbReference type="GO" id="GO:0016624">
    <property type="term" value="F:oxidoreductase activity, acting on the aldehyde or oxo group of donors, disulfide as acceptor"/>
    <property type="evidence" value="ECO:0007669"/>
    <property type="project" value="InterPro"/>
</dbReference>
<sequence>MLLEAEARRWTRGSVEPPKSSPNIVISASNTLILAARGRVTSHVARCFGPPAIISKAPLPKLLVTSGVVLDETGSAEPCWPPSGKPRTIGRRDYHDESFGYRKPREYDFPDYTSQQLENRADNAALQRFVDSMRMHGHRAARIDPLDLIHREEVAALNPHRYGLGLTHEGLGEKYNVDGIVWTKRAGEGAGEDLWTLEDIVKRLRGVYVGNIGYEFMHSSSKTERLWFSHLLESQTLPSPEDHPLSVIDEKRKRRIHELLARSEVFDNFLQAKFPNLKRASYLLFLCRWC</sequence>
<dbReference type="Gene3D" id="3.40.50.970">
    <property type="match status" value="1"/>
</dbReference>
<dbReference type="PANTHER" id="PTHR23152">
    <property type="entry name" value="2-OXOGLUTARATE DEHYDROGENASE"/>
    <property type="match status" value="1"/>
</dbReference>
<evidence type="ECO:0000256" key="3">
    <source>
        <dbReference type="ARBA" id="ARBA00023002"/>
    </source>
</evidence>
<evidence type="ECO:0000256" key="4">
    <source>
        <dbReference type="ARBA" id="ARBA00023052"/>
    </source>
</evidence>
<comment type="similarity">
    <text evidence="2">Belongs to the alpha-ketoglutarate dehydrogenase family.</text>
</comment>
<dbReference type="GO" id="GO:0030976">
    <property type="term" value="F:thiamine pyrophosphate binding"/>
    <property type="evidence" value="ECO:0007669"/>
    <property type="project" value="InterPro"/>
</dbReference>
<dbReference type="OrthoDB" id="413077at2759"/>
<dbReference type="SUPFAM" id="SSF52518">
    <property type="entry name" value="Thiamin diphosphate-binding fold (THDP-binding)"/>
    <property type="match status" value="1"/>
</dbReference>
<reference evidence="6 7" key="1">
    <citation type="journal article" date="2019" name="Nat. Ecol. Evol.">
        <title>Megaphylogeny resolves global patterns of mushroom evolution.</title>
        <authorList>
            <person name="Varga T."/>
            <person name="Krizsan K."/>
            <person name="Foldi C."/>
            <person name="Dima B."/>
            <person name="Sanchez-Garcia M."/>
            <person name="Sanchez-Ramirez S."/>
            <person name="Szollosi G.J."/>
            <person name="Szarkandi J.G."/>
            <person name="Papp V."/>
            <person name="Albert L."/>
            <person name="Andreopoulos W."/>
            <person name="Angelini C."/>
            <person name="Antonin V."/>
            <person name="Barry K.W."/>
            <person name="Bougher N.L."/>
            <person name="Buchanan P."/>
            <person name="Buyck B."/>
            <person name="Bense V."/>
            <person name="Catcheside P."/>
            <person name="Chovatia M."/>
            <person name="Cooper J."/>
            <person name="Damon W."/>
            <person name="Desjardin D."/>
            <person name="Finy P."/>
            <person name="Geml J."/>
            <person name="Haridas S."/>
            <person name="Hughes K."/>
            <person name="Justo A."/>
            <person name="Karasinski D."/>
            <person name="Kautmanova I."/>
            <person name="Kiss B."/>
            <person name="Kocsube S."/>
            <person name="Kotiranta H."/>
            <person name="LaButti K.M."/>
            <person name="Lechner B.E."/>
            <person name="Liimatainen K."/>
            <person name="Lipzen A."/>
            <person name="Lukacs Z."/>
            <person name="Mihaltcheva S."/>
            <person name="Morgado L.N."/>
            <person name="Niskanen T."/>
            <person name="Noordeloos M.E."/>
            <person name="Ohm R.A."/>
            <person name="Ortiz-Santana B."/>
            <person name="Ovrebo C."/>
            <person name="Racz N."/>
            <person name="Riley R."/>
            <person name="Savchenko A."/>
            <person name="Shiryaev A."/>
            <person name="Soop K."/>
            <person name="Spirin V."/>
            <person name="Szebenyi C."/>
            <person name="Tomsovsky M."/>
            <person name="Tulloss R.E."/>
            <person name="Uehling J."/>
            <person name="Grigoriev I.V."/>
            <person name="Vagvolgyi C."/>
            <person name="Papp T."/>
            <person name="Martin F.M."/>
            <person name="Miettinen O."/>
            <person name="Hibbett D.S."/>
            <person name="Nagy L.G."/>
        </authorList>
    </citation>
    <scope>NUCLEOTIDE SEQUENCE [LARGE SCALE GENOMIC DNA]</scope>
    <source>
        <strain evidence="6 7">FP101781</strain>
    </source>
</reference>
<dbReference type="Proteomes" id="UP000298030">
    <property type="component" value="Unassembled WGS sequence"/>
</dbReference>
<evidence type="ECO:0000256" key="1">
    <source>
        <dbReference type="ARBA" id="ARBA00001964"/>
    </source>
</evidence>
<dbReference type="PANTHER" id="PTHR23152:SF4">
    <property type="entry name" value="2-OXOADIPATE DEHYDROGENASE COMPLEX COMPONENT E1"/>
    <property type="match status" value="1"/>
</dbReference>
<dbReference type="AlphaFoldDB" id="A0A4Y7R839"/>
<feature type="region of interest" description="Disordered" evidence="5">
    <location>
        <begin position="1"/>
        <end position="20"/>
    </location>
</feature>
<organism evidence="6 7">
    <name type="scientific">Coprinellus micaceus</name>
    <name type="common">Glistening ink-cap mushroom</name>
    <name type="synonym">Coprinus micaceus</name>
    <dbReference type="NCBI Taxonomy" id="71717"/>
    <lineage>
        <taxon>Eukaryota</taxon>
        <taxon>Fungi</taxon>
        <taxon>Dikarya</taxon>
        <taxon>Basidiomycota</taxon>
        <taxon>Agaricomycotina</taxon>
        <taxon>Agaricomycetes</taxon>
        <taxon>Agaricomycetidae</taxon>
        <taxon>Agaricales</taxon>
        <taxon>Agaricineae</taxon>
        <taxon>Psathyrellaceae</taxon>
        <taxon>Coprinellus</taxon>
    </lineage>
</organism>
<dbReference type="Gene3D" id="1.10.287.1150">
    <property type="entry name" value="TPP helical domain"/>
    <property type="match status" value="1"/>
</dbReference>
<evidence type="ECO:0000313" key="6">
    <source>
        <dbReference type="EMBL" id="TEB05138.1"/>
    </source>
</evidence>
<proteinExistence type="inferred from homology"/>
<comment type="cofactor">
    <cofactor evidence="1">
        <name>thiamine diphosphate</name>
        <dbReference type="ChEBI" id="CHEBI:58937"/>
    </cofactor>
</comment>
<evidence type="ECO:0000256" key="2">
    <source>
        <dbReference type="ARBA" id="ARBA00006936"/>
    </source>
</evidence>
<dbReference type="InterPro" id="IPR029061">
    <property type="entry name" value="THDP-binding"/>
</dbReference>
<accession>A0A4Y7R839</accession>
<dbReference type="InterPro" id="IPR011603">
    <property type="entry name" value="2oxoglutarate_DH_E1"/>
</dbReference>
<evidence type="ECO:0000313" key="7">
    <source>
        <dbReference type="Proteomes" id="UP000298030"/>
    </source>
</evidence>
<dbReference type="EMBL" id="QPFP01000609">
    <property type="protein sequence ID" value="TEB05138.1"/>
    <property type="molecule type" value="Genomic_DNA"/>
</dbReference>
<comment type="caution">
    <text evidence="6">The sequence shown here is derived from an EMBL/GenBank/DDBJ whole genome shotgun (WGS) entry which is preliminary data.</text>
</comment>
<protein>
    <submittedName>
        <fullName evidence="6">Uncharacterized protein</fullName>
    </submittedName>
</protein>
<keyword evidence="4" id="KW-0786">Thiamine pyrophosphate</keyword>